<evidence type="ECO:0000256" key="8">
    <source>
        <dbReference type="ARBA" id="ARBA00022801"/>
    </source>
</evidence>
<keyword evidence="5 11" id="KW-0547">Nucleotide-binding</keyword>
<dbReference type="Gene3D" id="3.40.50.300">
    <property type="entry name" value="P-loop containing nucleotide triphosphate hydrolases"/>
    <property type="match status" value="2"/>
</dbReference>
<dbReference type="PROSITE" id="PS51192">
    <property type="entry name" value="HELICASE_ATP_BIND_1"/>
    <property type="match status" value="1"/>
</dbReference>
<sequence length="1029" mass="114447">MAFFTESVVEEAALEWLDALGYIILHGPDIAPDGEAQERESYQQVVLTDRLDDKLRELNPGIPPAALVDARKKLLAPVSQSLIVNNRVFHKMLVSGVEVEYSQKDGTIRGARVKVVDFENPAANEFLAINQYTVKEKKERRPDVVLFINGLPIAVIELKNPADQDATIWKAFDQLQTYKLQIPSLFLTNSLLVISDGTSARIGSLTSDKERFLPWRTIEGEELAPASLSQLEVLLKGAFEKERLLDLIYSFTVYEGDGEKTIKKIAGYHQFHAVRTAVAETVKASGQGGDRRGGVVWHTQGSGKSLTMAFFAAKIAQHPAMANPTLVVLTDRNDLDDQLFGTFSSCADLLRQTPGQAESRDSLQGLLKVAQGGIVFTTIQKFSVDEKGTDFPLLTDRRNVVVIADEAHRSQYDFIDGFARHLRDALPQATFIGFTGTPIEQSDRSTKGIFGEYISVYDIQRAVQDGATVPIYYEGRLAKLALSEAERPKIDPDFEEVTEKAEATQKEAAKRKWAQLEAMVGTPKRLELVAADLVTHFEKRREAIEGKGMIVAMSRRIAVALYDEIVKLRPEWHTDDDKTGAIKIVMTGSASDPLDWQGHIRNKAERDALAQRLKDPSDPLKLVIVRDMWLTGFDAPCLHTLYVDKPMKGHSLMQAIARVNRVFKDKPGGLIVDYIGIADELKSAMAEYTRSGGKGEGVLDQAEAVALLMEKLEVCADIFHGFDWRKFSTGTPSERLSVLPQGQEHLLARDHEEPGLRERFMENALAVSRAFALAVAHDFTIRVRDDVAFFQAVRAALWKKADEDAEGTAKPTSEEINHAVRQIVSRSVISDEVVDIFSAAGLQKPDVSILSDEFLAEVQGLPYKNLAVEALRKLLEGEIKSRARGNVVQSKQFSELLEAAIRKYQNRGIETAQVIQELIDLAKEMRAAKSRGEELGLTEDEVAFYDALEVNDSAVKVLGDDILKIIARDLVKSVRENVSVDWTVKETARAKLRAMVKRVLRKYGYPPDKQEKAVDTVIQQAEVIAAEWA</sequence>
<evidence type="ECO:0000313" key="14">
    <source>
        <dbReference type="Proteomes" id="UP000520814"/>
    </source>
</evidence>
<dbReference type="NCBIfam" id="TIGR00348">
    <property type="entry name" value="hsdR"/>
    <property type="match status" value="1"/>
</dbReference>
<dbReference type="Pfam" id="PF11867">
    <property type="entry name" value="T1RH-like_C"/>
    <property type="match status" value="1"/>
</dbReference>
<evidence type="ECO:0000256" key="11">
    <source>
        <dbReference type="RuleBase" id="RU364115"/>
    </source>
</evidence>
<keyword evidence="4" id="KW-0540">Nuclease</keyword>
<dbReference type="Gene3D" id="3.90.1570.50">
    <property type="match status" value="1"/>
</dbReference>
<reference evidence="13 14" key="1">
    <citation type="submission" date="2020-08" db="EMBL/GenBank/DDBJ databases">
        <title>Genomic Encyclopedia of Type Strains, Phase IV (KMG-IV): sequencing the most valuable type-strain genomes for metagenomic binning, comparative biology and taxonomic classification.</title>
        <authorList>
            <person name="Goeker M."/>
        </authorList>
    </citation>
    <scope>NUCLEOTIDE SEQUENCE [LARGE SCALE GENOMIC DNA]</scope>
    <source>
        <strain evidence="13 14">DSM 23562</strain>
    </source>
</reference>
<dbReference type="Pfam" id="PF18766">
    <property type="entry name" value="SWI2_SNF2"/>
    <property type="match status" value="1"/>
</dbReference>
<keyword evidence="8 11" id="KW-0378">Hydrolase</keyword>
<comment type="similarity">
    <text evidence="2 11">Belongs to the HsdR family.</text>
</comment>
<accession>A0A7W9SY00</accession>
<dbReference type="EC" id="3.1.21.3" evidence="11"/>
<dbReference type="GO" id="GO:0009035">
    <property type="term" value="F:type I site-specific deoxyribonuclease activity"/>
    <property type="evidence" value="ECO:0007669"/>
    <property type="project" value="UniProtKB-EC"/>
</dbReference>
<dbReference type="InterPro" id="IPR051268">
    <property type="entry name" value="Type-I_R_enzyme_R_subunit"/>
</dbReference>
<comment type="subunit">
    <text evidence="3 11">The type I restriction/modification system is composed of three polypeptides R, M and S.</text>
</comment>
<evidence type="ECO:0000256" key="1">
    <source>
        <dbReference type="ARBA" id="ARBA00000851"/>
    </source>
</evidence>
<proteinExistence type="inferred from homology"/>
<keyword evidence="7" id="KW-0255">Endonuclease</keyword>
<dbReference type="Pfam" id="PF04313">
    <property type="entry name" value="HSDR_N"/>
    <property type="match status" value="1"/>
</dbReference>
<evidence type="ECO:0000256" key="5">
    <source>
        <dbReference type="ARBA" id="ARBA00022741"/>
    </source>
</evidence>
<comment type="function">
    <text evidence="11">Subunit R is required for both nuclease and ATPase activities, but not for modification.</text>
</comment>
<dbReference type="InterPro" id="IPR021810">
    <property type="entry name" value="T1RH-like_C"/>
</dbReference>
<dbReference type="InterPro" id="IPR004473">
    <property type="entry name" value="Restrct_endonuc_typeI_HsdR"/>
</dbReference>
<dbReference type="CDD" id="cd22332">
    <property type="entry name" value="HsdR_N"/>
    <property type="match status" value="1"/>
</dbReference>
<evidence type="ECO:0000256" key="9">
    <source>
        <dbReference type="ARBA" id="ARBA00022840"/>
    </source>
</evidence>
<dbReference type="PANTHER" id="PTHR30195">
    <property type="entry name" value="TYPE I SITE-SPECIFIC DEOXYRIBONUCLEASE PROTEIN SUBUNIT M AND R"/>
    <property type="match status" value="1"/>
</dbReference>
<dbReference type="InterPro" id="IPR055180">
    <property type="entry name" value="HsdR_RecA-like_helicase_dom_2"/>
</dbReference>
<dbReference type="GO" id="GO:0009307">
    <property type="term" value="P:DNA restriction-modification system"/>
    <property type="evidence" value="ECO:0007669"/>
    <property type="project" value="UniProtKB-KW"/>
</dbReference>
<evidence type="ECO:0000256" key="4">
    <source>
        <dbReference type="ARBA" id="ARBA00022722"/>
    </source>
</evidence>
<keyword evidence="10 11" id="KW-0238">DNA-binding</keyword>
<dbReference type="AlphaFoldDB" id="A0A7W9SY00"/>
<dbReference type="GO" id="GO:0005524">
    <property type="term" value="F:ATP binding"/>
    <property type="evidence" value="ECO:0007669"/>
    <property type="project" value="UniProtKB-KW"/>
</dbReference>
<dbReference type="SMART" id="SM00487">
    <property type="entry name" value="DEXDc"/>
    <property type="match status" value="1"/>
</dbReference>
<keyword evidence="6 11" id="KW-0680">Restriction system</keyword>
<organism evidence="13 14">
    <name type="scientific">Armatimonas rosea</name>
    <dbReference type="NCBI Taxonomy" id="685828"/>
    <lineage>
        <taxon>Bacteria</taxon>
        <taxon>Bacillati</taxon>
        <taxon>Armatimonadota</taxon>
        <taxon>Armatimonadia</taxon>
        <taxon>Armatimonadales</taxon>
        <taxon>Armatimonadaceae</taxon>
        <taxon>Armatimonas</taxon>
    </lineage>
</organism>
<keyword evidence="9 11" id="KW-0067">ATP-binding</keyword>
<evidence type="ECO:0000259" key="12">
    <source>
        <dbReference type="PROSITE" id="PS51192"/>
    </source>
</evidence>
<name>A0A7W9SY00_ARMRO</name>
<evidence type="ECO:0000313" key="13">
    <source>
        <dbReference type="EMBL" id="MBB6053924.1"/>
    </source>
</evidence>
<evidence type="ECO:0000256" key="6">
    <source>
        <dbReference type="ARBA" id="ARBA00022747"/>
    </source>
</evidence>
<dbReference type="SUPFAM" id="SSF52540">
    <property type="entry name" value="P-loop containing nucleoside triphosphate hydrolases"/>
    <property type="match status" value="1"/>
</dbReference>
<dbReference type="GO" id="GO:0003677">
    <property type="term" value="F:DNA binding"/>
    <property type="evidence" value="ECO:0007669"/>
    <property type="project" value="UniProtKB-KW"/>
</dbReference>
<evidence type="ECO:0000256" key="7">
    <source>
        <dbReference type="ARBA" id="ARBA00022759"/>
    </source>
</evidence>
<dbReference type="PANTHER" id="PTHR30195:SF15">
    <property type="entry name" value="TYPE I RESTRICTION ENZYME HINDI ENDONUCLEASE SUBUNIT"/>
    <property type="match status" value="1"/>
</dbReference>
<gene>
    <name evidence="13" type="ORF">HNQ39_005771</name>
</gene>
<dbReference type="InterPro" id="IPR014001">
    <property type="entry name" value="Helicase_ATP-bd"/>
</dbReference>
<protein>
    <recommendedName>
        <fullName evidence="11">Type I restriction enzyme endonuclease subunit</fullName>
        <shortName evidence="11">R protein</shortName>
        <ecNumber evidence="11">3.1.21.3</ecNumber>
    </recommendedName>
</protein>
<comment type="caution">
    <text evidence="13">The sequence shown here is derived from an EMBL/GenBank/DDBJ whole genome shotgun (WGS) entry which is preliminary data.</text>
</comment>
<dbReference type="InterPro" id="IPR027417">
    <property type="entry name" value="P-loop_NTPase"/>
</dbReference>
<evidence type="ECO:0000256" key="10">
    <source>
        <dbReference type="ARBA" id="ARBA00023125"/>
    </source>
</evidence>
<evidence type="ECO:0000256" key="3">
    <source>
        <dbReference type="ARBA" id="ARBA00011296"/>
    </source>
</evidence>
<dbReference type="InterPro" id="IPR007409">
    <property type="entry name" value="Restrct_endonuc_type1_HsdR_N"/>
</dbReference>
<dbReference type="CDD" id="cd18800">
    <property type="entry name" value="SF2_C_EcoR124I-like"/>
    <property type="match status" value="1"/>
</dbReference>
<comment type="catalytic activity">
    <reaction evidence="1 11">
        <text>Endonucleolytic cleavage of DNA to give random double-stranded fragments with terminal 5'-phosphates, ATP is simultaneously hydrolyzed.</text>
        <dbReference type="EC" id="3.1.21.3"/>
    </reaction>
</comment>
<dbReference type="EMBL" id="JACHGW010000010">
    <property type="protein sequence ID" value="MBB6053924.1"/>
    <property type="molecule type" value="Genomic_DNA"/>
</dbReference>
<dbReference type="Pfam" id="PF22679">
    <property type="entry name" value="T1R_D3-like"/>
    <property type="match status" value="1"/>
</dbReference>
<dbReference type="CDD" id="cd18030">
    <property type="entry name" value="DEXHc_RE_I_HsdR"/>
    <property type="match status" value="1"/>
</dbReference>
<dbReference type="Proteomes" id="UP000520814">
    <property type="component" value="Unassembled WGS sequence"/>
</dbReference>
<feature type="domain" description="Helicase ATP-binding" evidence="12">
    <location>
        <begin position="285"/>
        <end position="456"/>
    </location>
</feature>
<evidence type="ECO:0000256" key="2">
    <source>
        <dbReference type="ARBA" id="ARBA00008598"/>
    </source>
</evidence>
<dbReference type="InterPro" id="IPR040980">
    <property type="entry name" value="SWI2_SNF2"/>
</dbReference>
<keyword evidence="14" id="KW-1185">Reference proteome</keyword>